<gene>
    <name evidence="1" type="ORF">D9611_005217</name>
</gene>
<dbReference type="AlphaFoldDB" id="A0A8H5C004"/>
<dbReference type="SUPFAM" id="SSF52047">
    <property type="entry name" value="RNI-like"/>
    <property type="match status" value="1"/>
</dbReference>
<evidence type="ECO:0000313" key="1">
    <source>
        <dbReference type="EMBL" id="KAF5332702.1"/>
    </source>
</evidence>
<dbReference type="Proteomes" id="UP000541558">
    <property type="component" value="Unassembled WGS sequence"/>
</dbReference>
<sequence>MNNAYYFYGALPEDCAFRRCGRRVRVLNFQDRRTGTAVPVPYNRGPVAPTPTVSSETYVLLARELKGGSMFPALRKVYLDSPGEAPSADFATLPALLSSSVDSLILSGTGLGNAVFSSYYFPMASHHIQSLKDLSLHTASASLKPATFDTILELRRLETLDLRLPQSVDLPPQKLFDLTRNLTCLKSLTLDVHFAAHRVSNEFYQHRASEIGFTPPRLEKLHLFNRAHNTICGCLPAFLLEQLTHLTLIISESSFQTEQNFQFLITTLSQFPTFKALIIESVEPVLNRSHRSLVPRRVLGWNAVRLLLAELSLTEMEVGIPINYDQSGLLPVLQDAFTQRPDGPPRRLRRLTLPPIGSGHFATPALSLTSLCEVANYAHDLEHFTFVFHVGSVNDIAQKLSEARNAGNKSLSVLRTLTIWDLSSLSLPARGCRMLAELLDLLFPSLESIQPYATSDGFNWSAYWEDVEELRQTYRALREYRTA</sequence>
<comment type="caution">
    <text evidence="1">The sequence shown here is derived from an EMBL/GenBank/DDBJ whole genome shotgun (WGS) entry which is preliminary data.</text>
</comment>
<keyword evidence="2" id="KW-1185">Reference proteome</keyword>
<organism evidence="1 2">
    <name type="scientific">Ephemerocybe angulata</name>
    <dbReference type="NCBI Taxonomy" id="980116"/>
    <lineage>
        <taxon>Eukaryota</taxon>
        <taxon>Fungi</taxon>
        <taxon>Dikarya</taxon>
        <taxon>Basidiomycota</taxon>
        <taxon>Agaricomycotina</taxon>
        <taxon>Agaricomycetes</taxon>
        <taxon>Agaricomycetidae</taxon>
        <taxon>Agaricales</taxon>
        <taxon>Agaricineae</taxon>
        <taxon>Psathyrellaceae</taxon>
        <taxon>Ephemerocybe</taxon>
    </lineage>
</organism>
<proteinExistence type="predicted"/>
<evidence type="ECO:0000313" key="2">
    <source>
        <dbReference type="Proteomes" id="UP000541558"/>
    </source>
</evidence>
<protein>
    <submittedName>
        <fullName evidence="1">Uncharacterized protein</fullName>
    </submittedName>
</protein>
<accession>A0A8H5C004</accession>
<dbReference type="OrthoDB" id="2950051at2759"/>
<name>A0A8H5C004_9AGAR</name>
<dbReference type="InterPro" id="IPR032675">
    <property type="entry name" value="LRR_dom_sf"/>
</dbReference>
<reference evidence="1 2" key="1">
    <citation type="journal article" date="2020" name="ISME J.">
        <title>Uncovering the hidden diversity of litter-decomposition mechanisms in mushroom-forming fungi.</title>
        <authorList>
            <person name="Floudas D."/>
            <person name="Bentzer J."/>
            <person name="Ahren D."/>
            <person name="Johansson T."/>
            <person name="Persson P."/>
            <person name="Tunlid A."/>
        </authorList>
    </citation>
    <scope>NUCLEOTIDE SEQUENCE [LARGE SCALE GENOMIC DNA]</scope>
    <source>
        <strain evidence="1 2">CBS 175.51</strain>
    </source>
</reference>
<dbReference type="Gene3D" id="3.80.10.10">
    <property type="entry name" value="Ribonuclease Inhibitor"/>
    <property type="match status" value="1"/>
</dbReference>
<dbReference type="EMBL" id="JAACJK010000110">
    <property type="protein sequence ID" value="KAF5332702.1"/>
    <property type="molecule type" value="Genomic_DNA"/>
</dbReference>